<proteinExistence type="predicted"/>
<dbReference type="Pfam" id="PF13469">
    <property type="entry name" value="Sulfotransfer_3"/>
    <property type="match status" value="1"/>
</dbReference>
<sequence length="612" mass="66744">MLAIVLWGTGGNARDFLASAVGGGFSVVGCVDNDPQRQGGRFEGLPVHAPTELPRLRFDYLVIASHAAGPIRTQALGLSVPSGKILSTAHVISLQLLAAGHPLAGQAVGLETTGWHHAFELLPGVRTLGAAPLRQALLDDAFLGDVAGRRMLVLGARDGAYAFDLERRGAAEVVAFDFPETRSHAFNFAVTMRDSKVTSMVGFPELLAADSMGKYDAVCLYEMQGLPRHPLELLGVATDRLRVGGTLYFESLAAEFLRDGDARAKETEGADNQATDGGWALSLPAERLGYAGEGLAHVPSMACLRAWIEDAGLSITALSRDASGDAVHGKAVKTRRTARRAVHAPGCRTSPSRRKLCLVYIAGAPRSGTTYLQRTLREAEGCGGIDDEQYLDLFASVLRDVERDPSNAALDAHFDVFFTTLQKYAVPRTAAARVTPAVFAQVGLCKNFRMLGADLLDRIVAASLAPDTRFYVANRPFPEPSYMDDLAFYCQESGLFRELRCILPVRHPLEVWASGCLKFPWWREERWPFSMVLGRWFAVYEAARERGGLFVDYNRLKENPQATIDALAARLGLPKLTALPFRASSVAQVELRLSRSQQVRIDRFLQTLPFIA</sequence>
<dbReference type="OrthoDB" id="9765084at2"/>
<evidence type="ECO:0000313" key="2">
    <source>
        <dbReference type="Proteomes" id="UP000006250"/>
    </source>
</evidence>
<dbReference type="SUPFAM" id="SSF52540">
    <property type="entry name" value="P-loop containing nucleoside triphosphate hydrolases"/>
    <property type="match status" value="1"/>
</dbReference>
<accession>E1K0B2</accession>
<dbReference type="Gene3D" id="3.40.50.720">
    <property type="entry name" value="NAD(P)-binding Rossmann-like Domain"/>
    <property type="match status" value="1"/>
</dbReference>
<dbReference type="Gene3D" id="3.40.50.150">
    <property type="entry name" value="Vaccinia Virus protein VP39"/>
    <property type="match status" value="1"/>
</dbReference>
<organism evidence="1 2">
    <name type="scientific">Solidesulfovibrio fructosivorans JJ]</name>
    <dbReference type="NCBI Taxonomy" id="596151"/>
    <lineage>
        <taxon>Bacteria</taxon>
        <taxon>Pseudomonadati</taxon>
        <taxon>Thermodesulfobacteriota</taxon>
        <taxon>Desulfovibrionia</taxon>
        <taxon>Desulfovibrionales</taxon>
        <taxon>Desulfovibrionaceae</taxon>
        <taxon>Solidesulfovibrio</taxon>
    </lineage>
</organism>
<dbReference type="SUPFAM" id="SSF53335">
    <property type="entry name" value="S-adenosyl-L-methionine-dependent methyltransferases"/>
    <property type="match status" value="1"/>
</dbReference>
<name>E1K0B2_SOLFR</name>
<comment type="caution">
    <text evidence="1">The sequence shown here is derived from an EMBL/GenBank/DDBJ whole genome shotgun (WGS) entry which is preliminary data.</text>
</comment>
<gene>
    <name evidence="1" type="ORF">DesfrDRAFT_3312</name>
</gene>
<dbReference type="AlphaFoldDB" id="E1K0B2"/>
<keyword evidence="2" id="KW-1185">Reference proteome</keyword>
<reference evidence="1 2" key="1">
    <citation type="submission" date="2010-08" db="EMBL/GenBank/DDBJ databases">
        <title>The draft genome of Desulfovibrio fructosovorans JJ.</title>
        <authorList>
            <consortium name="US DOE Joint Genome Institute (JGI-PGF)"/>
            <person name="Lucas S."/>
            <person name="Copeland A."/>
            <person name="Lapidus A."/>
            <person name="Cheng J.-F."/>
            <person name="Bruce D."/>
            <person name="Goodwin L."/>
            <person name="Pitluck S."/>
            <person name="Land M.L."/>
            <person name="Hauser L."/>
            <person name="Chang Y.-J."/>
            <person name="Jeffries C."/>
            <person name="Wall J.D."/>
            <person name="Stahl D.A."/>
            <person name="Arkin A.P."/>
            <person name="Dehal P."/>
            <person name="Stolyar S.M."/>
            <person name="Hazen T.C."/>
            <person name="Woyke T.J."/>
        </authorList>
    </citation>
    <scope>NUCLEOTIDE SEQUENCE [LARGE SCALE GENOMIC DNA]</scope>
    <source>
        <strain evidence="1 2">JJ</strain>
    </source>
</reference>
<dbReference type="EMBL" id="AECZ01000029">
    <property type="protein sequence ID" value="EFL49943.1"/>
    <property type="molecule type" value="Genomic_DNA"/>
</dbReference>
<dbReference type="InterPro" id="IPR027417">
    <property type="entry name" value="P-loop_NTPase"/>
</dbReference>
<dbReference type="STRING" id="596151.DesfrDRAFT_3312"/>
<dbReference type="Gene3D" id="3.40.50.300">
    <property type="entry name" value="P-loop containing nucleotide triphosphate hydrolases"/>
    <property type="match status" value="1"/>
</dbReference>
<dbReference type="Proteomes" id="UP000006250">
    <property type="component" value="Unassembled WGS sequence"/>
</dbReference>
<protein>
    <submittedName>
        <fullName evidence="1">Uncharacterized protein</fullName>
    </submittedName>
</protein>
<evidence type="ECO:0000313" key="1">
    <source>
        <dbReference type="EMBL" id="EFL49943.1"/>
    </source>
</evidence>
<dbReference type="InterPro" id="IPR029063">
    <property type="entry name" value="SAM-dependent_MTases_sf"/>
</dbReference>
<dbReference type="CDD" id="cd02440">
    <property type="entry name" value="AdoMet_MTases"/>
    <property type="match status" value="1"/>
</dbReference>
<dbReference type="RefSeq" id="WP_005995756.1">
    <property type="nucleotide sequence ID" value="NZ_AECZ01000029.1"/>
</dbReference>